<keyword evidence="2" id="KW-0519">Myristate</keyword>
<dbReference type="Ensembl" id="ENSPKIT00000005650.1">
    <property type="protein sequence ID" value="ENSPKIP00000024928.1"/>
    <property type="gene ID" value="ENSPKIG00000007988.1"/>
</dbReference>
<evidence type="ECO:0000313" key="13">
    <source>
        <dbReference type="Proteomes" id="UP000261540"/>
    </source>
</evidence>
<dbReference type="AlphaFoldDB" id="A0A3B3S316"/>
<dbReference type="Pfam" id="PF05300">
    <property type="entry name" value="MIC19_MIC25"/>
    <property type="match status" value="1"/>
</dbReference>
<evidence type="ECO:0000256" key="6">
    <source>
        <dbReference type="ARBA" id="ARBA00023136"/>
    </source>
</evidence>
<feature type="compositionally biased region" description="Basic and acidic residues" evidence="11">
    <location>
        <begin position="35"/>
        <end position="45"/>
    </location>
</feature>
<evidence type="ECO:0000256" key="7">
    <source>
        <dbReference type="ARBA" id="ARBA00023157"/>
    </source>
</evidence>
<keyword evidence="13" id="KW-1185">Reference proteome</keyword>
<reference evidence="12" key="2">
    <citation type="submission" date="2025-09" db="UniProtKB">
        <authorList>
            <consortium name="Ensembl"/>
        </authorList>
    </citation>
    <scope>IDENTIFICATION</scope>
</reference>
<evidence type="ECO:0000256" key="11">
    <source>
        <dbReference type="SAM" id="MobiDB-lite"/>
    </source>
</evidence>
<keyword evidence="7" id="KW-1015">Disulfide bond</keyword>
<evidence type="ECO:0000256" key="2">
    <source>
        <dbReference type="ARBA" id="ARBA00022707"/>
    </source>
</evidence>
<name>A0A3B3S316_9TELE</name>
<dbReference type="OrthoDB" id="70030at2759"/>
<dbReference type="PANTHER" id="PTHR47609">
    <property type="entry name" value="MICOS COMPLEX SUBUNIT MIC25"/>
    <property type="match status" value="1"/>
</dbReference>
<evidence type="ECO:0000256" key="4">
    <source>
        <dbReference type="ARBA" id="ARBA00023054"/>
    </source>
</evidence>
<evidence type="ECO:0000256" key="8">
    <source>
        <dbReference type="ARBA" id="ARBA00023288"/>
    </source>
</evidence>
<keyword evidence="5" id="KW-0496">Mitochondrion</keyword>
<keyword evidence="8" id="KW-0449">Lipoprotein</keyword>
<dbReference type="STRING" id="1676925.ENSPKIP00000024928"/>
<dbReference type="Proteomes" id="UP000261540">
    <property type="component" value="Unplaced"/>
</dbReference>
<evidence type="ECO:0000256" key="9">
    <source>
        <dbReference type="ARBA" id="ARBA00034476"/>
    </source>
</evidence>
<dbReference type="PROSITE" id="PS51808">
    <property type="entry name" value="CHCH"/>
    <property type="match status" value="1"/>
</dbReference>
<feature type="region of interest" description="Disordered" evidence="11">
    <location>
        <begin position="1"/>
        <end position="87"/>
    </location>
</feature>
<proteinExistence type="inferred from homology"/>
<protein>
    <submittedName>
        <fullName evidence="12">Coiled-coil-helix-coiled-coil-helix domain containing 6a</fullName>
    </submittedName>
</protein>
<comment type="similarity">
    <text evidence="10">Belongs to the MICOS complex subunit Mic19 family. Metazoan Mic25 subfamily.</text>
</comment>
<dbReference type="GO" id="GO:0061617">
    <property type="term" value="C:MICOS complex"/>
    <property type="evidence" value="ECO:0007669"/>
    <property type="project" value="InterPro"/>
</dbReference>
<comment type="subcellular location">
    <subcellularLocation>
        <location evidence="9">Mitochondrion inner membrane</location>
        <topology evidence="9">Lipid-anchor</topology>
    </subcellularLocation>
</comment>
<organism evidence="12 13">
    <name type="scientific">Paramormyrops kingsleyae</name>
    <dbReference type="NCBI Taxonomy" id="1676925"/>
    <lineage>
        <taxon>Eukaryota</taxon>
        <taxon>Metazoa</taxon>
        <taxon>Chordata</taxon>
        <taxon>Craniata</taxon>
        <taxon>Vertebrata</taxon>
        <taxon>Euteleostomi</taxon>
        <taxon>Actinopterygii</taxon>
        <taxon>Neopterygii</taxon>
        <taxon>Teleostei</taxon>
        <taxon>Osteoglossocephala</taxon>
        <taxon>Osteoglossomorpha</taxon>
        <taxon>Osteoglossiformes</taxon>
        <taxon>Mormyridae</taxon>
        <taxon>Paramormyrops</taxon>
    </lineage>
</organism>
<evidence type="ECO:0000256" key="3">
    <source>
        <dbReference type="ARBA" id="ARBA00022792"/>
    </source>
</evidence>
<dbReference type="InterPro" id="IPR007964">
    <property type="entry name" value="MIC19/MIC25"/>
</dbReference>
<dbReference type="KEGG" id="pki:111855148"/>
<evidence type="ECO:0000256" key="5">
    <source>
        <dbReference type="ARBA" id="ARBA00023128"/>
    </source>
</evidence>
<feature type="compositionally biased region" description="Low complexity" evidence="11">
    <location>
        <begin position="64"/>
        <end position="75"/>
    </location>
</feature>
<dbReference type="InterPro" id="IPR042860">
    <property type="entry name" value="MIC25"/>
</dbReference>
<comment type="function">
    <text evidence="1">Component of the MICOS complex, a large protein complex of the mitochondrial inner membrane that plays crucial roles in the maintenance of crista junctions, inner membrane architecture, and formation of contact sites to the outer membrane.</text>
</comment>
<reference evidence="12" key="1">
    <citation type="submission" date="2025-08" db="UniProtKB">
        <authorList>
            <consortium name="Ensembl"/>
        </authorList>
    </citation>
    <scope>IDENTIFICATION</scope>
</reference>
<keyword evidence="6" id="KW-0472">Membrane</keyword>
<dbReference type="PANTHER" id="PTHR47609:SF1">
    <property type="entry name" value="MICOS COMPLEX SUBUNIT MIC25"/>
    <property type="match status" value="1"/>
</dbReference>
<accession>A0A3B3S316</accession>
<evidence type="ECO:0000256" key="10">
    <source>
        <dbReference type="ARBA" id="ARBA00034480"/>
    </source>
</evidence>
<dbReference type="GeneTree" id="ENSGT00390000000903"/>
<evidence type="ECO:0000313" key="12">
    <source>
        <dbReference type="Ensembl" id="ENSPKIP00000024928.1"/>
    </source>
</evidence>
<keyword evidence="4" id="KW-0175">Coiled coil</keyword>
<sequence>MGAGESATRKVSFGLDETDRVQVLHGVKLSNEVLQRMRESTRGVDFRPPSPESSKEKPGPPPAAAGSGPGPASAETQEELQRRVQREQSIMQEELVRVAGQEREAARKELSMALHRERAMTRGEAGKAQSLAKQLEKKEAELKLLDAFYKEQLAQLPKKSLDHYKSTNQKFQEAAARAETRMRPRRTEPVCTGLQDKILHCYRENQGQALGCSDLAREYMQCVNAVKKELLVTRG</sequence>
<evidence type="ECO:0000256" key="1">
    <source>
        <dbReference type="ARBA" id="ARBA00002689"/>
    </source>
</evidence>
<keyword evidence="3" id="KW-0999">Mitochondrion inner membrane</keyword>